<name>A0A944CCK1_9HYPH</name>
<dbReference type="AlphaFoldDB" id="A0A944CCK1"/>
<sequence>MFSWLPAGLAWLSDLIGFGLAVFLAYGGLAGATIAFASRLDPRTPKRLSSVLSVALLCVSVWNFSALHHDRQAEVDRLQAVIVSMAKQAAEWRKVARHQQELAAARLENNALLQEQIDDYDVALATGAVGACDADDEYLRRMRAIQFD</sequence>
<protein>
    <submittedName>
        <fullName evidence="2">Uncharacterized protein</fullName>
    </submittedName>
</protein>
<keyword evidence="1" id="KW-0812">Transmembrane</keyword>
<dbReference type="EMBL" id="QTKU01000001">
    <property type="protein sequence ID" value="MBS8259713.1"/>
    <property type="molecule type" value="Genomic_DNA"/>
</dbReference>
<comment type="caution">
    <text evidence="2">The sequence shown here is derived from an EMBL/GenBank/DDBJ whole genome shotgun (WGS) entry which is preliminary data.</text>
</comment>
<evidence type="ECO:0000313" key="3">
    <source>
        <dbReference type="Proteomes" id="UP000705379"/>
    </source>
</evidence>
<feature type="transmembrane region" description="Helical" evidence="1">
    <location>
        <begin position="15"/>
        <end position="36"/>
    </location>
</feature>
<gene>
    <name evidence="2" type="ORF">DYI23_05730</name>
</gene>
<reference evidence="2" key="1">
    <citation type="submission" date="2018-08" db="EMBL/GenBank/DDBJ databases">
        <authorList>
            <person name="Jin W."/>
            <person name="Wang H."/>
            <person name="Yang Y."/>
            <person name="Li M."/>
            <person name="Liu J."/>
        </authorList>
    </citation>
    <scope>NUCLEOTIDE SEQUENCE</scope>
    <source>
        <strain evidence="2">AESS21</strain>
    </source>
</reference>
<dbReference type="Proteomes" id="UP000705379">
    <property type="component" value="Unassembled WGS sequence"/>
</dbReference>
<evidence type="ECO:0000313" key="2">
    <source>
        <dbReference type="EMBL" id="MBS8259713.1"/>
    </source>
</evidence>
<reference evidence="2" key="2">
    <citation type="journal article" date="2021" name="Microorganisms">
        <title>Bacterial Dimethylsulfoniopropionate Biosynthesis in the East China Sea.</title>
        <authorList>
            <person name="Liu J."/>
            <person name="Zhang Y."/>
            <person name="Liu J."/>
            <person name="Zhong H."/>
            <person name="Williams B.T."/>
            <person name="Zheng Y."/>
            <person name="Curson A.R.J."/>
            <person name="Sun C."/>
            <person name="Sun H."/>
            <person name="Song D."/>
            <person name="Wagner Mackenzie B."/>
            <person name="Bermejo Martinez A."/>
            <person name="Todd J.D."/>
            <person name="Zhang X.H."/>
        </authorList>
    </citation>
    <scope>NUCLEOTIDE SEQUENCE</scope>
    <source>
        <strain evidence="2">AESS21</strain>
    </source>
</reference>
<proteinExistence type="predicted"/>
<accession>A0A944CCK1</accession>
<dbReference type="RefSeq" id="WP_213215276.1">
    <property type="nucleotide sequence ID" value="NZ_QTKU01000001.1"/>
</dbReference>
<keyword evidence="1" id="KW-1133">Transmembrane helix</keyword>
<evidence type="ECO:0000256" key="1">
    <source>
        <dbReference type="SAM" id="Phobius"/>
    </source>
</evidence>
<keyword evidence="1" id="KW-0472">Membrane</keyword>
<organism evidence="2 3">
    <name type="scientific">Roseibium polysiphoniae</name>
    <dbReference type="NCBI Taxonomy" id="2571221"/>
    <lineage>
        <taxon>Bacteria</taxon>
        <taxon>Pseudomonadati</taxon>
        <taxon>Pseudomonadota</taxon>
        <taxon>Alphaproteobacteria</taxon>
        <taxon>Hyphomicrobiales</taxon>
        <taxon>Stappiaceae</taxon>
        <taxon>Roseibium</taxon>
    </lineage>
</organism>